<dbReference type="GO" id="GO:0071004">
    <property type="term" value="C:U2-type prespliceosome"/>
    <property type="evidence" value="ECO:0007669"/>
    <property type="project" value="TreeGrafter"/>
</dbReference>
<keyword evidence="6" id="KW-0687">Ribonucleoprotein</keyword>
<dbReference type="AlphaFoldDB" id="A0AAD5M0S1"/>
<dbReference type="CDD" id="cd12236">
    <property type="entry name" value="RRM_snRNP70"/>
    <property type="match status" value="1"/>
</dbReference>
<dbReference type="GO" id="GO:0071011">
    <property type="term" value="C:precatalytic spliceosome"/>
    <property type="evidence" value="ECO:0007669"/>
    <property type="project" value="TreeGrafter"/>
</dbReference>
<comment type="subcellular location">
    <subcellularLocation>
        <location evidence="1">Nucleus speckle</location>
    </subcellularLocation>
    <subcellularLocation>
        <location evidence="2">Nucleus</location>
        <location evidence="2">Nucleoplasm</location>
    </subcellularLocation>
</comment>
<evidence type="ECO:0000256" key="5">
    <source>
        <dbReference type="ARBA" id="ARBA00023242"/>
    </source>
</evidence>
<evidence type="ECO:0000256" key="4">
    <source>
        <dbReference type="ARBA" id="ARBA00022884"/>
    </source>
</evidence>
<dbReference type="Proteomes" id="UP001209570">
    <property type="component" value="Unassembled WGS sequence"/>
</dbReference>
<feature type="compositionally biased region" description="Basic and acidic residues" evidence="8">
    <location>
        <begin position="296"/>
        <end position="334"/>
    </location>
</feature>
<evidence type="ECO:0000259" key="9">
    <source>
        <dbReference type="PROSITE" id="PS50102"/>
    </source>
</evidence>
<evidence type="ECO:0000256" key="7">
    <source>
        <dbReference type="PROSITE-ProRule" id="PRU00176"/>
    </source>
</evidence>
<evidence type="ECO:0000256" key="8">
    <source>
        <dbReference type="SAM" id="MobiDB-lite"/>
    </source>
</evidence>
<dbReference type="InterPro" id="IPR034143">
    <property type="entry name" value="snRNP70_RRM"/>
</dbReference>
<reference evidence="10" key="1">
    <citation type="submission" date="2021-12" db="EMBL/GenBank/DDBJ databases">
        <title>Prjna785345.</title>
        <authorList>
            <person name="Rujirawat T."/>
            <person name="Krajaejun T."/>
        </authorList>
    </citation>
    <scope>NUCLEOTIDE SEQUENCE</scope>
    <source>
        <strain evidence="10">Pi057C3</strain>
    </source>
</reference>
<organism evidence="10 11">
    <name type="scientific">Pythium insidiosum</name>
    <name type="common">Pythiosis disease agent</name>
    <dbReference type="NCBI Taxonomy" id="114742"/>
    <lineage>
        <taxon>Eukaryota</taxon>
        <taxon>Sar</taxon>
        <taxon>Stramenopiles</taxon>
        <taxon>Oomycota</taxon>
        <taxon>Peronosporomycetes</taxon>
        <taxon>Pythiales</taxon>
        <taxon>Pythiaceae</taxon>
        <taxon>Pythium</taxon>
    </lineage>
</organism>
<evidence type="ECO:0000313" key="11">
    <source>
        <dbReference type="Proteomes" id="UP001209570"/>
    </source>
</evidence>
<dbReference type="PANTHER" id="PTHR13952:SF5">
    <property type="entry name" value="U1 SMALL NUCLEAR RIBONUCLEOPROTEIN 70 KDA"/>
    <property type="match status" value="1"/>
</dbReference>
<feature type="region of interest" description="Disordered" evidence="8">
    <location>
        <begin position="1"/>
        <end position="93"/>
    </location>
</feature>
<proteinExistence type="predicted"/>
<keyword evidence="4 7" id="KW-0694">RNA-binding</keyword>
<feature type="compositionally biased region" description="Basic and acidic residues" evidence="8">
    <location>
        <begin position="256"/>
        <end position="283"/>
    </location>
</feature>
<evidence type="ECO:0000256" key="6">
    <source>
        <dbReference type="ARBA" id="ARBA00023274"/>
    </source>
</evidence>
<dbReference type="InterPro" id="IPR051183">
    <property type="entry name" value="U1_U11-U12_snRNP_70-35kDa"/>
</dbReference>
<dbReference type="InterPro" id="IPR012677">
    <property type="entry name" value="Nucleotide-bd_a/b_plait_sf"/>
</dbReference>
<dbReference type="PANTHER" id="PTHR13952">
    <property type="entry name" value="U1 SMALL NUCLEAR RIBONUCLEOPROTEIN 70 KD"/>
    <property type="match status" value="1"/>
</dbReference>
<sequence length="334" mass="38885">MNSHRKMTPKGQMSSSGMGPAITHLPPHLKALFEPNAPLPHVPQLTKRKMPPYSGVKDFVDQFETDAPPPRVLNETPKERQARLQKEKSAEMEAKLQAEIEKWDPQQADERKTDDAYKTLFVGRISYETTEKQLRQEFEQYGPVKKIRLVEDEEGKSRGYAFIEYERESDMKAAYKQADGKKIDGRRVVVDVERGRTVRDWKPRKLGGGIGETRKGGPDVNVKYSGREPINQVKVGGMMRGDGGYDRGRGGGMDRYQPRAEPRERSRSRPRHGGDSGGRDRDRRERRRSRSRSRSRGRDNREREQRDRGRDRERERHRERRDSRDYSRGSRRDR</sequence>
<dbReference type="Pfam" id="PF00076">
    <property type="entry name" value="RRM_1"/>
    <property type="match status" value="1"/>
</dbReference>
<dbReference type="GO" id="GO:0003729">
    <property type="term" value="F:mRNA binding"/>
    <property type="evidence" value="ECO:0007669"/>
    <property type="project" value="TreeGrafter"/>
</dbReference>
<feature type="compositionally biased region" description="Basic and acidic residues" evidence="8">
    <location>
        <begin position="76"/>
        <end position="93"/>
    </location>
</feature>
<dbReference type="GO" id="GO:0016607">
    <property type="term" value="C:nuclear speck"/>
    <property type="evidence" value="ECO:0007669"/>
    <property type="project" value="UniProtKB-SubCell"/>
</dbReference>
<feature type="compositionally biased region" description="Basic residues" evidence="8">
    <location>
        <begin position="284"/>
        <end position="295"/>
    </location>
</feature>
<feature type="region of interest" description="Disordered" evidence="8">
    <location>
        <begin position="201"/>
        <end position="334"/>
    </location>
</feature>
<evidence type="ECO:0000256" key="1">
    <source>
        <dbReference type="ARBA" id="ARBA00004324"/>
    </source>
</evidence>
<evidence type="ECO:0000313" key="10">
    <source>
        <dbReference type="EMBL" id="KAJ0398243.1"/>
    </source>
</evidence>
<dbReference type="EMBL" id="JAKCXM010000223">
    <property type="protein sequence ID" value="KAJ0398243.1"/>
    <property type="molecule type" value="Genomic_DNA"/>
</dbReference>
<dbReference type="GO" id="GO:0005685">
    <property type="term" value="C:U1 snRNP"/>
    <property type="evidence" value="ECO:0007669"/>
    <property type="project" value="TreeGrafter"/>
</dbReference>
<keyword evidence="5" id="KW-0539">Nucleus</keyword>
<evidence type="ECO:0000256" key="2">
    <source>
        <dbReference type="ARBA" id="ARBA00004642"/>
    </source>
</evidence>
<protein>
    <recommendedName>
        <fullName evidence="3">U1 small nuclear ribonucleoprotein 70 kDa</fullName>
    </recommendedName>
</protein>
<dbReference type="SMART" id="SM00360">
    <property type="entry name" value="RRM"/>
    <property type="match status" value="1"/>
</dbReference>
<name>A0AAD5M0S1_PYTIN</name>
<dbReference type="GO" id="GO:0000398">
    <property type="term" value="P:mRNA splicing, via spliceosome"/>
    <property type="evidence" value="ECO:0007669"/>
    <property type="project" value="TreeGrafter"/>
</dbReference>
<dbReference type="PROSITE" id="PS50102">
    <property type="entry name" value="RRM"/>
    <property type="match status" value="1"/>
</dbReference>
<dbReference type="Gene3D" id="3.30.70.330">
    <property type="match status" value="1"/>
</dbReference>
<dbReference type="Pfam" id="PF12220">
    <property type="entry name" value="U1snRNP70_N"/>
    <property type="match status" value="1"/>
</dbReference>
<dbReference type="FunFam" id="3.30.70.330:FF:001585">
    <property type="entry name" value="U1 small nuclear ribonucleoprotein 70 kDa"/>
    <property type="match status" value="1"/>
</dbReference>
<comment type="caution">
    <text evidence="10">The sequence shown here is derived from an EMBL/GenBank/DDBJ whole genome shotgun (WGS) entry which is preliminary data.</text>
</comment>
<dbReference type="InterPro" id="IPR035979">
    <property type="entry name" value="RBD_domain_sf"/>
</dbReference>
<keyword evidence="11" id="KW-1185">Reference proteome</keyword>
<gene>
    <name evidence="10" type="ORF">P43SY_000343</name>
</gene>
<evidence type="ECO:0000256" key="3">
    <source>
        <dbReference type="ARBA" id="ARBA00016996"/>
    </source>
</evidence>
<dbReference type="SUPFAM" id="SSF54928">
    <property type="entry name" value="RNA-binding domain, RBD"/>
    <property type="match status" value="1"/>
</dbReference>
<dbReference type="InterPro" id="IPR022023">
    <property type="entry name" value="U1snRNP70_N"/>
</dbReference>
<accession>A0AAD5M0S1</accession>
<dbReference type="GO" id="GO:0030619">
    <property type="term" value="F:U1 snRNA binding"/>
    <property type="evidence" value="ECO:0007669"/>
    <property type="project" value="InterPro"/>
</dbReference>
<dbReference type="InterPro" id="IPR000504">
    <property type="entry name" value="RRM_dom"/>
</dbReference>
<feature type="domain" description="RRM" evidence="9">
    <location>
        <begin position="118"/>
        <end position="195"/>
    </location>
</feature>